<evidence type="ECO:0000313" key="2">
    <source>
        <dbReference type="Proteomes" id="UP000033101"/>
    </source>
</evidence>
<dbReference type="RefSeq" id="WP_052730776.1">
    <property type="nucleotide sequence ID" value="NZ_BBCW01000023.1"/>
</dbReference>
<dbReference type="AlphaFoldDB" id="A0A0E3SF49"/>
<dbReference type="PATRIC" id="fig|1434110.4.peg.2033"/>
<organism evidence="1 2">
    <name type="scientific">Methanosarcina horonobensis HB-1 = JCM 15518</name>
    <dbReference type="NCBI Taxonomy" id="1434110"/>
    <lineage>
        <taxon>Archaea</taxon>
        <taxon>Methanobacteriati</taxon>
        <taxon>Methanobacteriota</taxon>
        <taxon>Stenosarchaea group</taxon>
        <taxon>Methanomicrobia</taxon>
        <taxon>Methanosarcinales</taxon>
        <taxon>Methanosarcinaceae</taxon>
        <taxon>Methanosarcina</taxon>
    </lineage>
</organism>
<evidence type="ECO:0000313" key="1">
    <source>
        <dbReference type="EMBL" id="AKB78093.1"/>
    </source>
</evidence>
<dbReference type="EMBL" id="CP009516">
    <property type="protein sequence ID" value="AKB78093.1"/>
    <property type="molecule type" value="Genomic_DNA"/>
</dbReference>
<gene>
    <name evidence="1" type="ORF">MSHOH_1610</name>
</gene>
<dbReference type="OrthoDB" id="125552at2157"/>
<dbReference type="GeneID" id="24830819"/>
<reference evidence="1 2" key="1">
    <citation type="submission" date="2014-07" db="EMBL/GenBank/DDBJ databases">
        <title>Methanogenic archaea and the global carbon cycle.</title>
        <authorList>
            <person name="Henriksen J.R."/>
            <person name="Luke J."/>
            <person name="Reinhart S."/>
            <person name="Benedict M.N."/>
            <person name="Youngblut N.D."/>
            <person name="Metcalf M.E."/>
            <person name="Whitaker R.J."/>
            <person name="Metcalf W.W."/>
        </authorList>
    </citation>
    <scope>NUCLEOTIDE SEQUENCE [LARGE SCALE GENOMIC DNA]</scope>
    <source>
        <strain evidence="1 2">HB-1</strain>
    </source>
</reference>
<dbReference type="HOGENOM" id="CLU_091963_0_0_2"/>
<keyword evidence="2" id="KW-1185">Reference proteome</keyword>
<name>A0A0E3SF49_9EURY</name>
<proteinExistence type="predicted"/>
<sequence length="214" mass="23405">MTMKNNTKYGVLLIGVLSLLTLAVLGLPNVSHDNTKLASNADKSIESLDKPINIPVSGLLQKYTYTDLNNLSDTVVIGTVKEILPPKWNAVDGKRPNKSRSEIILENVIYTDIIINVDKYVKNPLSSNELTVRATGGTVGNDSMSADHEPSFKTGEKVLLYLIEDTDPQIKNIGPKHFTVTGYKQGKFTLTDDGQAIGSDETISQEELLSTIKE</sequence>
<dbReference type="KEGG" id="mhor:MSHOH_1610"/>
<accession>A0A0E3SF49</accession>
<protein>
    <submittedName>
        <fullName evidence="1">Uncharacterized protein</fullName>
    </submittedName>
</protein>
<dbReference type="Proteomes" id="UP000033101">
    <property type="component" value="Chromosome"/>
</dbReference>